<dbReference type="Pfam" id="PF14338">
    <property type="entry name" value="Mrr_N"/>
    <property type="match status" value="1"/>
</dbReference>
<evidence type="ECO:0000313" key="3">
    <source>
        <dbReference type="EMBL" id="MCH5599453.1"/>
    </source>
</evidence>
<evidence type="ECO:0000259" key="2">
    <source>
        <dbReference type="Pfam" id="PF14338"/>
    </source>
</evidence>
<dbReference type="Pfam" id="PF04471">
    <property type="entry name" value="Mrr_cat"/>
    <property type="match status" value="1"/>
</dbReference>
<reference evidence="3 4" key="1">
    <citation type="submission" date="2022-02" db="EMBL/GenBank/DDBJ databases">
        <authorList>
            <person name="Min J."/>
        </authorList>
    </citation>
    <scope>NUCLEOTIDE SEQUENCE [LARGE SCALE GENOMIC DNA]</scope>
    <source>
        <strain evidence="3 4">GR10-1</strain>
    </source>
</reference>
<keyword evidence="3" id="KW-0540">Nuclease</keyword>
<dbReference type="EC" id="3.1.21.-" evidence="3"/>
<dbReference type="InterPro" id="IPR052906">
    <property type="entry name" value="Type_IV_Methyl-Rstrct_Enzyme"/>
</dbReference>
<keyword evidence="3" id="KW-0255">Endonuclease</keyword>
<organism evidence="3 4">
    <name type="scientific">Niabella ginsengisoli</name>
    <dbReference type="NCBI Taxonomy" id="522298"/>
    <lineage>
        <taxon>Bacteria</taxon>
        <taxon>Pseudomonadati</taxon>
        <taxon>Bacteroidota</taxon>
        <taxon>Chitinophagia</taxon>
        <taxon>Chitinophagales</taxon>
        <taxon>Chitinophagaceae</taxon>
        <taxon>Niabella</taxon>
    </lineage>
</organism>
<dbReference type="EMBL" id="JAKWBL010000003">
    <property type="protein sequence ID" value="MCH5599453.1"/>
    <property type="molecule type" value="Genomic_DNA"/>
</dbReference>
<dbReference type="InterPro" id="IPR011335">
    <property type="entry name" value="Restrct_endonuc-II-like"/>
</dbReference>
<accession>A0ABS9SM43</accession>
<keyword evidence="3" id="KW-0378">Hydrolase</keyword>
<dbReference type="InterPro" id="IPR007560">
    <property type="entry name" value="Restrct_endonuc_IV_Mrr"/>
</dbReference>
<evidence type="ECO:0000313" key="4">
    <source>
        <dbReference type="Proteomes" id="UP001202248"/>
    </source>
</evidence>
<sequence>MRKEMDKYFKYKYDDLFNPIIKALKDLGDSGSVTEIEDEVIKVLNLTEDAINEIHRESTTKLTYRLAWARNYLKRYGLLENSSRGVWALTEEGQKISEVKKEEVKRFVVKKDKEERLERVVKSTDIENTKIEDKPQEIEEFTWQDKLLEKIRTIEPAQFERLCQRLLRELGFVNVEVTGKSNDGGIDGKGIIRIGEVLSFHVVFQAKRYQGTVSPSIIRDFRGAMDGRAEKGLIMTTGSFSREAKKEAQRDGAKQIDLIDGNEFAEKLKDLRLGVNVELVEEVKIKSDWFKNL</sequence>
<feature type="domain" description="Restriction endonuclease type IV Mrr" evidence="1">
    <location>
        <begin position="151"/>
        <end position="266"/>
    </location>
</feature>
<dbReference type="PANTHER" id="PTHR30015">
    <property type="entry name" value="MRR RESTRICTION SYSTEM PROTEIN"/>
    <property type="match status" value="1"/>
</dbReference>
<feature type="domain" description="Restriction system protein Mrr-like N-terminal" evidence="2">
    <location>
        <begin position="13"/>
        <end position="96"/>
    </location>
</feature>
<protein>
    <submittedName>
        <fullName evidence="3">Restriction endonuclease</fullName>
        <ecNumber evidence="3">3.1.21.-</ecNumber>
    </submittedName>
</protein>
<dbReference type="PANTHER" id="PTHR30015:SF7">
    <property type="entry name" value="TYPE IV METHYL-DIRECTED RESTRICTION ENZYME ECOKMRR"/>
    <property type="match status" value="1"/>
</dbReference>
<dbReference type="GO" id="GO:0004519">
    <property type="term" value="F:endonuclease activity"/>
    <property type="evidence" value="ECO:0007669"/>
    <property type="project" value="UniProtKB-KW"/>
</dbReference>
<name>A0ABS9SM43_9BACT</name>
<dbReference type="Proteomes" id="UP001202248">
    <property type="component" value="Unassembled WGS sequence"/>
</dbReference>
<proteinExistence type="predicted"/>
<evidence type="ECO:0000259" key="1">
    <source>
        <dbReference type="Pfam" id="PF04471"/>
    </source>
</evidence>
<dbReference type="InterPro" id="IPR025745">
    <property type="entry name" value="Mrr-like_N_dom"/>
</dbReference>
<gene>
    <name evidence="3" type="ORF">MKP09_16830</name>
</gene>
<dbReference type="InterPro" id="IPR011856">
    <property type="entry name" value="tRNA_endonuc-like_dom_sf"/>
</dbReference>
<comment type="caution">
    <text evidence="3">The sequence shown here is derived from an EMBL/GenBank/DDBJ whole genome shotgun (WGS) entry which is preliminary data.</text>
</comment>
<dbReference type="SUPFAM" id="SSF52980">
    <property type="entry name" value="Restriction endonuclease-like"/>
    <property type="match status" value="1"/>
</dbReference>
<dbReference type="GO" id="GO:0016787">
    <property type="term" value="F:hydrolase activity"/>
    <property type="evidence" value="ECO:0007669"/>
    <property type="project" value="UniProtKB-KW"/>
</dbReference>
<dbReference type="Gene3D" id="3.40.1350.10">
    <property type="match status" value="1"/>
</dbReference>
<keyword evidence="4" id="KW-1185">Reference proteome</keyword>
<dbReference type="RefSeq" id="WP_240831445.1">
    <property type="nucleotide sequence ID" value="NZ_JAKWBL010000003.1"/>
</dbReference>